<keyword evidence="7 9" id="KW-0648">Protein biosynthesis</keyword>
<feature type="short sequence motif" description="'HIGH' region" evidence="9">
    <location>
        <begin position="29"/>
        <end position="39"/>
    </location>
</feature>
<dbReference type="InterPro" id="IPR014729">
    <property type="entry name" value="Rossmann-like_a/b/a_fold"/>
</dbReference>
<feature type="binding site" evidence="9">
    <location>
        <position position="281"/>
    </location>
    <ligand>
        <name>ATP</name>
        <dbReference type="ChEBI" id="CHEBI:30616"/>
    </ligand>
</feature>
<feature type="binding site" evidence="9">
    <location>
        <position position="221"/>
    </location>
    <ligand>
        <name>Zn(2+)</name>
        <dbReference type="ChEBI" id="CHEBI:29105"/>
    </ligand>
</feature>
<dbReference type="Gene3D" id="1.20.120.1910">
    <property type="entry name" value="Cysteine-tRNA ligase, C-terminal anti-codon recognition domain"/>
    <property type="match status" value="1"/>
</dbReference>
<sequence>MKLYNTLSRTIEEFKPIQPPKVGIYICGPTVYDYSHLGHSRTYVNADVLVRALKWLDFEPYVVMNITDVGHLTSQADTGEDKMEKRARQEQKPILEIAKFYTDDFMAMTRALNITQPDVICKATEHIKEMIVLVKTLEQKGLTYKTGDGVYFDTGKLKDYGQLARLDLAGMKEGWRVDKNPEKKNPADFALWKLASPDEKRQLEWDSPWGRHSFPGWHIECSAMSLKYLGPTLDIHTGGVDHIAIHHTNEIAQSEAATGKPFVKYWFHSNFLEVDGVKMSKSLGNFVRLSDLIKKGYDSLALRYLFLTGHYRTKMNFTFEALDAAVQAYLKLKSMVADWQGKPERTTLSPEKLNKLQAFGLKFQAAVEADLNLPQALAVVWEMAKSNIPKLDKWELISDWDRVLGLDLGQVRKTEIPAEIKQLMAKREELRRQQRWAEADKLRQQIIQKGYKIEDKHA</sequence>
<dbReference type="InterPro" id="IPR032678">
    <property type="entry name" value="tRNA-synt_1_cat_dom"/>
</dbReference>
<feature type="binding site" evidence="9">
    <location>
        <position position="250"/>
    </location>
    <ligand>
        <name>Zn(2+)</name>
        <dbReference type="ChEBI" id="CHEBI:29105"/>
    </ligand>
</feature>
<dbReference type="PANTHER" id="PTHR10890">
    <property type="entry name" value="CYSTEINYL-TRNA SYNTHETASE"/>
    <property type="match status" value="1"/>
</dbReference>
<comment type="similarity">
    <text evidence="9">Belongs to the class-I aminoacyl-tRNA synthetase family.</text>
</comment>
<dbReference type="EC" id="6.1.1.16" evidence="9"/>
<accession>A0A1F5DP24</accession>
<keyword evidence="2 9" id="KW-0436">Ligase</keyword>
<dbReference type="PRINTS" id="PR00983">
    <property type="entry name" value="TRNASYNTHCYS"/>
</dbReference>
<dbReference type="STRING" id="1797460.A3E73_02595"/>
<evidence type="ECO:0000256" key="9">
    <source>
        <dbReference type="HAMAP-Rule" id="MF_00041"/>
    </source>
</evidence>
<dbReference type="GO" id="GO:0006423">
    <property type="term" value="P:cysteinyl-tRNA aminoacylation"/>
    <property type="evidence" value="ECO:0007669"/>
    <property type="project" value="UniProtKB-UniRule"/>
</dbReference>
<evidence type="ECO:0000256" key="4">
    <source>
        <dbReference type="ARBA" id="ARBA00022741"/>
    </source>
</evidence>
<keyword evidence="6 9" id="KW-0067">ATP-binding</keyword>
<organism evidence="12 13">
    <name type="scientific">Candidatus Beckwithbacteria bacterium RIFCSPHIGHO2_12_FULL_47_17</name>
    <dbReference type="NCBI Taxonomy" id="1797460"/>
    <lineage>
        <taxon>Bacteria</taxon>
        <taxon>Candidatus Beckwithiibacteriota</taxon>
    </lineage>
</organism>
<reference evidence="12 13" key="1">
    <citation type="journal article" date="2016" name="Nat. Commun.">
        <title>Thousands of microbial genomes shed light on interconnected biogeochemical processes in an aquifer system.</title>
        <authorList>
            <person name="Anantharaman K."/>
            <person name="Brown C.T."/>
            <person name="Hug L.A."/>
            <person name="Sharon I."/>
            <person name="Castelle C.J."/>
            <person name="Probst A.J."/>
            <person name="Thomas B.C."/>
            <person name="Singh A."/>
            <person name="Wilkins M.J."/>
            <person name="Karaoz U."/>
            <person name="Brodie E.L."/>
            <person name="Williams K.H."/>
            <person name="Hubbard S.S."/>
            <person name="Banfield J.F."/>
        </authorList>
    </citation>
    <scope>NUCLEOTIDE SEQUENCE [LARGE SCALE GENOMIC DNA]</scope>
</reference>
<evidence type="ECO:0000256" key="1">
    <source>
        <dbReference type="ARBA" id="ARBA00011245"/>
    </source>
</evidence>
<comment type="caution">
    <text evidence="12">The sequence shown here is derived from an EMBL/GenBank/DDBJ whole genome shotgun (WGS) entry which is preliminary data.</text>
</comment>
<dbReference type="SUPFAM" id="SSF47323">
    <property type="entry name" value="Anticodon-binding domain of a subclass of class I aminoacyl-tRNA synthetases"/>
    <property type="match status" value="1"/>
</dbReference>
<dbReference type="GO" id="GO:0004817">
    <property type="term" value="F:cysteine-tRNA ligase activity"/>
    <property type="evidence" value="ECO:0007669"/>
    <property type="project" value="UniProtKB-UniRule"/>
</dbReference>
<evidence type="ECO:0000256" key="2">
    <source>
        <dbReference type="ARBA" id="ARBA00022598"/>
    </source>
</evidence>
<dbReference type="SUPFAM" id="SSF52374">
    <property type="entry name" value="Nucleotidylyl transferase"/>
    <property type="match status" value="1"/>
</dbReference>
<proteinExistence type="inferred from homology"/>
<keyword evidence="3 9" id="KW-0479">Metal-binding</keyword>
<dbReference type="InterPro" id="IPR056411">
    <property type="entry name" value="CysS_C"/>
</dbReference>
<gene>
    <name evidence="9" type="primary">cysS</name>
    <name evidence="12" type="ORF">A3E73_02595</name>
</gene>
<comment type="catalytic activity">
    <reaction evidence="9">
        <text>tRNA(Cys) + L-cysteine + ATP = L-cysteinyl-tRNA(Cys) + AMP + diphosphate</text>
        <dbReference type="Rhea" id="RHEA:17773"/>
        <dbReference type="Rhea" id="RHEA-COMP:9661"/>
        <dbReference type="Rhea" id="RHEA-COMP:9679"/>
        <dbReference type="ChEBI" id="CHEBI:30616"/>
        <dbReference type="ChEBI" id="CHEBI:33019"/>
        <dbReference type="ChEBI" id="CHEBI:35235"/>
        <dbReference type="ChEBI" id="CHEBI:78442"/>
        <dbReference type="ChEBI" id="CHEBI:78517"/>
        <dbReference type="ChEBI" id="CHEBI:456215"/>
        <dbReference type="EC" id="6.1.1.16"/>
    </reaction>
</comment>
<dbReference type="PANTHER" id="PTHR10890:SF3">
    <property type="entry name" value="CYSTEINE--TRNA LIGASE, CYTOPLASMIC"/>
    <property type="match status" value="1"/>
</dbReference>
<dbReference type="EMBL" id="MEZN01000007">
    <property type="protein sequence ID" value="OGD56875.1"/>
    <property type="molecule type" value="Genomic_DNA"/>
</dbReference>
<comment type="subunit">
    <text evidence="1 9">Monomer.</text>
</comment>
<protein>
    <recommendedName>
        <fullName evidence="9">Cysteine--tRNA ligase</fullName>
        <ecNumber evidence="9">6.1.1.16</ecNumber>
    </recommendedName>
    <alternativeName>
        <fullName evidence="9">Cysteinyl-tRNA synthetase</fullName>
        <shortName evidence="9">CysRS</shortName>
    </alternativeName>
</protein>
<evidence type="ECO:0000256" key="5">
    <source>
        <dbReference type="ARBA" id="ARBA00022833"/>
    </source>
</evidence>
<dbReference type="GO" id="GO:0005524">
    <property type="term" value="F:ATP binding"/>
    <property type="evidence" value="ECO:0007669"/>
    <property type="project" value="UniProtKB-UniRule"/>
</dbReference>
<feature type="domain" description="tRNA synthetases class I catalytic" evidence="10">
    <location>
        <begin position="14"/>
        <end position="326"/>
    </location>
</feature>
<feature type="short sequence motif" description="'KMSKS' region" evidence="9">
    <location>
        <begin position="278"/>
        <end position="282"/>
    </location>
</feature>
<evidence type="ECO:0000259" key="11">
    <source>
        <dbReference type="Pfam" id="PF23493"/>
    </source>
</evidence>
<evidence type="ECO:0000256" key="3">
    <source>
        <dbReference type="ARBA" id="ARBA00022723"/>
    </source>
</evidence>
<feature type="domain" description="Cysteinyl-tRNA ligase anticodon binding" evidence="11">
    <location>
        <begin position="415"/>
        <end position="456"/>
    </location>
</feature>
<dbReference type="GO" id="GO:0005829">
    <property type="term" value="C:cytosol"/>
    <property type="evidence" value="ECO:0007669"/>
    <property type="project" value="TreeGrafter"/>
</dbReference>
<feature type="binding site" evidence="9">
    <location>
        <position position="246"/>
    </location>
    <ligand>
        <name>Zn(2+)</name>
        <dbReference type="ChEBI" id="CHEBI:29105"/>
    </ligand>
</feature>
<dbReference type="HAMAP" id="MF_00041">
    <property type="entry name" value="Cys_tRNA_synth"/>
    <property type="match status" value="1"/>
</dbReference>
<name>A0A1F5DP24_9BACT</name>
<dbReference type="CDD" id="cd00672">
    <property type="entry name" value="CysRS_core"/>
    <property type="match status" value="1"/>
</dbReference>
<dbReference type="Pfam" id="PF23493">
    <property type="entry name" value="CysS_C"/>
    <property type="match status" value="1"/>
</dbReference>
<dbReference type="Proteomes" id="UP000176791">
    <property type="component" value="Unassembled WGS sequence"/>
</dbReference>
<evidence type="ECO:0000313" key="12">
    <source>
        <dbReference type="EMBL" id="OGD56875.1"/>
    </source>
</evidence>
<feature type="binding site" evidence="9">
    <location>
        <position position="27"/>
    </location>
    <ligand>
        <name>Zn(2+)</name>
        <dbReference type="ChEBI" id="CHEBI:29105"/>
    </ligand>
</feature>
<keyword evidence="8 9" id="KW-0030">Aminoacyl-tRNA synthetase</keyword>
<dbReference type="Pfam" id="PF01406">
    <property type="entry name" value="tRNA-synt_1e"/>
    <property type="match status" value="1"/>
</dbReference>
<dbReference type="Gene3D" id="3.40.50.620">
    <property type="entry name" value="HUPs"/>
    <property type="match status" value="1"/>
</dbReference>
<comment type="subcellular location">
    <subcellularLocation>
        <location evidence="9">Cytoplasm</location>
    </subcellularLocation>
</comment>
<dbReference type="NCBIfam" id="TIGR00435">
    <property type="entry name" value="cysS"/>
    <property type="match status" value="1"/>
</dbReference>
<keyword evidence="9" id="KW-0963">Cytoplasm</keyword>
<comment type="cofactor">
    <cofactor evidence="9">
        <name>Zn(2+)</name>
        <dbReference type="ChEBI" id="CHEBI:29105"/>
    </cofactor>
    <text evidence="9">Binds 1 zinc ion per subunit.</text>
</comment>
<dbReference type="InterPro" id="IPR024909">
    <property type="entry name" value="Cys-tRNA/MSH_ligase"/>
</dbReference>
<dbReference type="InterPro" id="IPR009080">
    <property type="entry name" value="tRNAsynth_Ia_anticodon-bd"/>
</dbReference>
<evidence type="ECO:0000313" key="13">
    <source>
        <dbReference type="Proteomes" id="UP000176791"/>
    </source>
</evidence>
<evidence type="ECO:0000259" key="10">
    <source>
        <dbReference type="Pfam" id="PF01406"/>
    </source>
</evidence>
<keyword evidence="4 9" id="KW-0547">Nucleotide-binding</keyword>
<dbReference type="GO" id="GO:0008270">
    <property type="term" value="F:zinc ion binding"/>
    <property type="evidence" value="ECO:0007669"/>
    <property type="project" value="UniProtKB-UniRule"/>
</dbReference>
<keyword evidence="5 9" id="KW-0862">Zinc</keyword>
<evidence type="ECO:0000256" key="8">
    <source>
        <dbReference type="ARBA" id="ARBA00023146"/>
    </source>
</evidence>
<evidence type="ECO:0000256" key="6">
    <source>
        <dbReference type="ARBA" id="ARBA00022840"/>
    </source>
</evidence>
<dbReference type="AlphaFoldDB" id="A0A1F5DP24"/>
<dbReference type="InterPro" id="IPR015803">
    <property type="entry name" value="Cys-tRNA-ligase"/>
</dbReference>
<evidence type="ECO:0000256" key="7">
    <source>
        <dbReference type="ARBA" id="ARBA00022917"/>
    </source>
</evidence>